<dbReference type="PROSITE" id="PS01360">
    <property type="entry name" value="ZF_MYND_1"/>
    <property type="match status" value="1"/>
</dbReference>
<protein>
    <recommendedName>
        <fullName evidence="5">MYND-type domain-containing protein</fullName>
    </recommendedName>
</protein>
<sequence length="297" mass="34382">MSAESPSCGACHKQGSDTLKHCSRCKNEAYCSTECQTQHWPTHKAHCKRPNYILKFHLCPGTITDPPIWRTLSCPADATFQALHKALQIAFGYASIHTYDFRIKDMEAERQLEEEDSDITNYIMRMSNAIGDVEQQYVGARSFLRIVDPDTMKYIDRMHMGSRRHKETPEKMANRLKLHQVLDDPSYRDAPLQYEYDFGDCWEHQMTHMSRADNATDCFQCTDGEGHGVAEDVGSTDGWKNLKRAYRNQRPNKEQREKMKWFESFTTNMDPKGLGNGRDKVWPKVEINSRLEKMVGK</sequence>
<dbReference type="GO" id="GO:0008270">
    <property type="term" value="F:zinc ion binding"/>
    <property type="evidence" value="ECO:0007669"/>
    <property type="project" value="UniProtKB-KW"/>
</dbReference>
<evidence type="ECO:0000256" key="3">
    <source>
        <dbReference type="ARBA" id="ARBA00022833"/>
    </source>
</evidence>
<evidence type="ECO:0000313" key="7">
    <source>
        <dbReference type="Proteomes" id="UP000664521"/>
    </source>
</evidence>
<dbReference type="OrthoDB" id="245563at2759"/>
<proteinExistence type="predicted"/>
<dbReference type="AlphaFoldDB" id="A0A8H3I9V9"/>
<dbReference type="InterPro" id="IPR024047">
    <property type="entry name" value="MM3350-like_sf"/>
</dbReference>
<dbReference type="PANTHER" id="PTHR41878">
    <property type="entry name" value="LEXA REPRESSOR-RELATED"/>
    <property type="match status" value="1"/>
</dbReference>
<dbReference type="Gene3D" id="6.10.140.2220">
    <property type="match status" value="1"/>
</dbReference>
<gene>
    <name evidence="6" type="ORF">HETSPECPRED_008116</name>
</gene>
<dbReference type="InterPro" id="IPR002893">
    <property type="entry name" value="Znf_MYND"/>
</dbReference>
<keyword evidence="7" id="KW-1185">Reference proteome</keyword>
<dbReference type="Pfam" id="PF07929">
    <property type="entry name" value="PRiA4_ORF3"/>
    <property type="match status" value="1"/>
</dbReference>
<evidence type="ECO:0000256" key="4">
    <source>
        <dbReference type="PROSITE-ProRule" id="PRU00134"/>
    </source>
</evidence>
<evidence type="ECO:0000256" key="2">
    <source>
        <dbReference type="ARBA" id="ARBA00022771"/>
    </source>
</evidence>
<keyword evidence="1" id="KW-0479">Metal-binding</keyword>
<dbReference type="SUPFAM" id="SSF159941">
    <property type="entry name" value="MM3350-like"/>
    <property type="match status" value="1"/>
</dbReference>
<accession>A0A8H3I9V9</accession>
<comment type="caution">
    <text evidence="6">The sequence shown here is derived from an EMBL/GenBank/DDBJ whole genome shotgun (WGS) entry which is preliminary data.</text>
</comment>
<organism evidence="6 7">
    <name type="scientific">Heterodermia speciosa</name>
    <dbReference type="NCBI Taxonomy" id="116794"/>
    <lineage>
        <taxon>Eukaryota</taxon>
        <taxon>Fungi</taxon>
        <taxon>Dikarya</taxon>
        <taxon>Ascomycota</taxon>
        <taxon>Pezizomycotina</taxon>
        <taxon>Lecanoromycetes</taxon>
        <taxon>OSLEUM clade</taxon>
        <taxon>Lecanoromycetidae</taxon>
        <taxon>Caliciales</taxon>
        <taxon>Physciaceae</taxon>
        <taxon>Heterodermia</taxon>
    </lineage>
</organism>
<evidence type="ECO:0000259" key="5">
    <source>
        <dbReference type="PROSITE" id="PS50865"/>
    </source>
</evidence>
<evidence type="ECO:0000256" key="1">
    <source>
        <dbReference type="ARBA" id="ARBA00022723"/>
    </source>
</evidence>
<feature type="domain" description="MYND-type" evidence="5">
    <location>
        <begin position="8"/>
        <end position="47"/>
    </location>
</feature>
<dbReference type="PANTHER" id="PTHR41878:SF1">
    <property type="entry name" value="TNPR PROTEIN"/>
    <property type="match status" value="1"/>
</dbReference>
<dbReference type="Gene3D" id="3.10.290.30">
    <property type="entry name" value="MM3350-like"/>
    <property type="match status" value="1"/>
</dbReference>
<dbReference type="Proteomes" id="UP000664521">
    <property type="component" value="Unassembled WGS sequence"/>
</dbReference>
<keyword evidence="3" id="KW-0862">Zinc</keyword>
<evidence type="ECO:0000313" key="6">
    <source>
        <dbReference type="EMBL" id="CAF9908570.1"/>
    </source>
</evidence>
<dbReference type="EMBL" id="CAJPDS010000006">
    <property type="protein sequence ID" value="CAF9908570.1"/>
    <property type="molecule type" value="Genomic_DNA"/>
</dbReference>
<dbReference type="SUPFAM" id="SSF144232">
    <property type="entry name" value="HIT/MYND zinc finger-like"/>
    <property type="match status" value="1"/>
</dbReference>
<name>A0A8H3I9V9_9LECA</name>
<dbReference type="InterPro" id="IPR012912">
    <property type="entry name" value="Plasmid_pRiA4b_Orf3-like"/>
</dbReference>
<dbReference type="Pfam" id="PF01753">
    <property type="entry name" value="zf-MYND"/>
    <property type="match status" value="1"/>
</dbReference>
<reference evidence="6" key="1">
    <citation type="submission" date="2021-03" db="EMBL/GenBank/DDBJ databases">
        <authorList>
            <person name="Tagirdzhanova G."/>
        </authorList>
    </citation>
    <scope>NUCLEOTIDE SEQUENCE</scope>
</reference>
<dbReference type="PROSITE" id="PS50865">
    <property type="entry name" value="ZF_MYND_2"/>
    <property type="match status" value="1"/>
</dbReference>
<keyword evidence="2 4" id="KW-0863">Zinc-finger</keyword>